<evidence type="ECO:0000313" key="9">
    <source>
        <dbReference type="Proteomes" id="UP001164693"/>
    </source>
</evidence>
<proteinExistence type="inferred from homology"/>
<evidence type="ECO:0000256" key="6">
    <source>
        <dbReference type="ARBA" id="ARBA00023306"/>
    </source>
</evidence>
<keyword evidence="6 7" id="KW-0131">Cell cycle</keyword>
<comment type="function">
    <text evidence="7">Involved in cell division.</text>
</comment>
<keyword evidence="2 7" id="KW-0132">Cell division</keyword>
<keyword evidence="3 7" id="KW-0812">Transmembrane</keyword>
<keyword evidence="1 7" id="KW-1003">Cell membrane</keyword>
<keyword evidence="5 7" id="KW-0472">Membrane</keyword>
<dbReference type="EMBL" id="CP097463">
    <property type="protein sequence ID" value="WAX55277.1"/>
    <property type="molecule type" value="Genomic_DNA"/>
</dbReference>
<dbReference type="InterPro" id="IPR009619">
    <property type="entry name" value="CrgA"/>
</dbReference>
<comment type="subcellular location">
    <subcellularLocation>
        <location evidence="7">Cell membrane</location>
        <topology evidence="7">Multi-pass membrane protein</topology>
    </subcellularLocation>
</comment>
<evidence type="ECO:0000256" key="3">
    <source>
        <dbReference type="ARBA" id="ARBA00022692"/>
    </source>
</evidence>
<keyword evidence="9" id="KW-1185">Reference proteome</keyword>
<evidence type="ECO:0000256" key="7">
    <source>
        <dbReference type="HAMAP-Rule" id="MF_00631"/>
    </source>
</evidence>
<reference evidence="8" key="1">
    <citation type="submission" date="2022-05" db="EMBL/GenBank/DDBJ databases">
        <title>Jatrophihabitans sp. SB3-54 whole genome sequence.</title>
        <authorList>
            <person name="Suh M.K."/>
            <person name="Eom M.K."/>
            <person name="Kim J.S."/>
            <person name="Kim H.S."/>
            <person name="Do H.E."/>
            <person name="Shin Y.K."/>
            <person name="Lee J.-S."/>
        </authorList>
    </citation>
    <scope>NUCLEOTIDE SEQUENCE</scope>
    <source>
        <strain evidence="8">SB3-54</strain>
    </source>
</reference>
<protein>
    <recommendedName>
        <fullName evidence="7">Cell division protein CrgA</fullName>
    </recommendedName>
</protein>
<keyword evidence="4 7" id="KW-1133">Transmembrane helix</keyword>
<dbReference type="GO" id="GO:0051301">
    <property type="term" value="P:cell division"/>
    <property type="evidence" value="ECO:0007669"/>
    <property type="project" value="UniProtKB-KW"/>
</dbReference>
<evidence type="ECO:0000256" key="5">
    <source>
        <dbReference type="ARBA" id="ARBA00023136"/>
    </source>
</evidence>
<accession>A0ABY7JVE3</accession>
<feature type="transmembrane region" description="Helical" evidence="7">
    <location>
        <begin position="54"/>
        <end position="75"/>
    </location>
</feature>
<dbReference type="RefSeq" id="WP_269441782.1">
    <property type="nucleotide sequence ID" value="NZ_CP097463.1"/>
</dbReference>
<dbReference type="HAMAP" id="MF_00631">
    <property type="entry name" value="CrgA"/>
    <property type="match status" value="1"/>
</dbReference>
<evidence type="ECO:0000313" key="8">
    <source>
        <dbReference type="EMBL" id="WAX55277.1"/>
    </source>
</evidence>
<dbReference type="Proteomes" id="UP001164693">
    <property type="component" value="Chromosome"/>
</dbReference>
<dbReference type="Pfam" id="PF06781">
    <property type="entry name" value="CrgA"/>
    <property type="match status" value="1"/>
</dbReference>
<organism evidence="8 9">
    <name type="scientific">Jatrophihabitans cynanchi</name>
    <dbReference type="NCBI Taxonomy" id="2944128"/>
    <lineage>
        <taxon>Bacteria</taxon>
        <taxon>Bacillati</taxon>
        <taxon>Actinomycetota</taxon>
        <taxon>Actinomycetes</taxon>
        <taxon>Jatrophihabitantales</taxon>
        <taxon>Jatrophihabitantaceae</taxon>
        <taxon>Jatrophihabitans</taxon>
    </lineage>
</organism>
<gene>
    <name evidence="7" type="primary">crgA</name>
    <name evidence="8" type="ORF">M6B22_12025</name>
</gene>
<evidence type="ECO:0000256" key="4">
    <source>
        <dbReference type="ARBA" id="ARBA00022989"/>
    </source>
</evidence>
<feature type="transmembrane region" description="Helical" evidence="7">
    <location>
        <begin position="95"/>
        <end position="112"/>
    </location>
</feature>
<comment type="similarity">
    <text evidence="7">Belongs to the CrgA family.</text>
</comment>
<evidence type="ECO:0000256" key="2">
    <source>
        <dbReference type="ARBA" id="ARBA00022618"/>
    </source>
</evidence>
<sequence length="113" mass="12283">MWPALVVTRPGAARAMLEQEIDVPKSKVRKKNDAPVRAEALHASSKQLAPSPSWYPIVMSAVMLIGLAYLVVYYLTSSGTSPHVPVMADLGSWNFAVGFGVMLVGLVMAVKWR</sequence>
<name>A0ABY7JVE3_9ACTN</name>
<evidence type="ECO:0000256" key="1">
    <source>
        <dbReference type="ARBA" id="ARBA00022475"/>
    </source>
</evidence>